<dbReference type="eggNOG" id="ENOG5032XSZ">
    <property type="taxonomic scope" value="Bacteria"/>
</dbReference>
<accession>A0A075R4A2</accession>
<keyword evidence="1" id="KW-0732">Signal</keyword>
<name>A0A075R4A2_BRELA</name>
<dbReference type="AlphaFoldDB" id="A0A075R4A2"/>
<gene>
    <name evidence="2" type="ORF">BRLA_c030550</name>
</gene>
<dbReference type="KEGG" id="blr:BRLA_c030550"/>
<dbReference type="EMBL" id="CP007806">
    <property type="protein sequence ID" value="AIG27367.1"/>
    <property type="molecule type" value="Genomic_DNA"/>
</dbReference>
<sequence>MAFKKLSIAVGICLVVSGGSSAFAKSEDMNEPTITHETIGDLEIVEKVWNTPVNYDYEDALEEDKETKYTPKGISPQYVDFNETVYEISKKDLYKAKSFETEVTNRGSANDSVTRSVSRKTFVTGKVGTSGETAVNWKLIQGKVGINAEVAFGKETVETTTYTWTIPANTVTTIEYGSKAVSTSGSIVKYFHGEPKKTTYVYTDYSYSEYADKNPKKLR</sequence>
<proteinExistence type="predicted"/>
<protein>
    <submittedName>
        <fullName evidence="2">Uncharacterized protein</fullName>
    </submittedName>
</protein>
<dbReference type="RefSeq" id="WP_003335734.1">
    <property type="nucleotide sequence ID" value="NZ_CP007806.1"/>
</dbReference>
<feature type="chain" id="PRO_5001709662" evidence="1">
    <location>
        <begin position="25"/>
        <end position="219"/>
    </location>
</feature>
<evidence type="ECO:0000313" key="2">
    <source>
        <dbReference type="EMBL" id="AIG27367.1"/>
    </source>
</evidence>
<keyword evidence="3" id="KW-1185">Reference proteome</keyword>
<organism evidence="2 3">
    <name type="scientific">Brevibacillus laterosporus LMG 15441</name>
    <dbReference type="NCBI Taxonomy" id="1042163"/>
    <lineage>
        <taxon>Bacteria</taxon>
        <taxon>Bacillati</taxon>
        <taxon>Bacillota</taxon>
        <taxon>Bacilli</taxon>
        <taxon>Bacillales</taxon>
        <taxon>Paenibacillaceae</taxon>
        <taxon>Brevibacillus</taxon>
    </lineage>
</organism>
<dbReference type="HOGENOM" id="CLU_1259445_0_0_9"/>
<evidence type="ECO:0000313" key="3">
    <source>
        <dbReference type="Proteomes" id="UP000005850"/>
    </source>
</evidence>
<reference evidence="2 3" key="1">
    <citation type="journal article" date="2011" name="J. Bacteriol.">
        <title>Genome sequence of Brevibacillus laterosporus LMG 15441, a pathogen of invertebrates.</title>
        <authorList>
            <person name="Djukic M."/>
            <person name="Poehlein A."/>
            <person name="Thurmer A."/>
            <person name="Daniel R."/>
        </authorList>
    </citation>
    <scope>NUCLEOTIDE SEQUENCE [LARGE SCALE GENOMIC DNA]</scope>
    <source>
        <strain evidence="2 3">LMG 15441</strain>
    </source>
</reference>
<evidence type="ECO:0000256" key="1">
    <source>
        <dbReference type="SAM" id="SignalP"/>
    </source>
</evidence>
<feature type="signal peptide" evidence="1">
    <location>
        <begin position="1"/>
        <end position="24"/>
    </location>
</feature>
<dbReference type="Proteomes" id="UP000005850">
    <property type="component" value="Chromosome"/>
</dbReference>